<reference evidence="1 2" key="1">
    <citation type="journal article" date="2014" name="PLoS Genet.">
        <title>Analysis of the Phlebiopsis gigantea genome, transcriptome and secretome provides insight into its pioneer colonization strategies of wood.</title>
        <authorList>
            <person name="Hori C."/>
            <person name="Ishida T."/>
            <person name="Igarashi K."/>
            <person name="Samejima M."/>
            <person name="Suzuki H."/>
            <person name="Master E."/>
            <person name="Ferreira P."/>
            <person name="Ruiz-Duenas F.J."/>
            <person name="Held B."/>
            <person name="Canessa P."/>
            <person name="Larrondo L.F."/>
            <person name="Schmoll M."/>
            <person name="Druzhinina I.S."/>
            <person name="Kubicek C.P."/>
            <person name="Gaskell J.A."/>
            <person name="Kersten P."/>
            <person name="St John F."/>
            <person name="Glasner J."/>
            <person name="Sabat G."/>
            <person name="Splinter BonDurant S."/>
            <person name="Syed K."/>
            <person name="Yadav J."/>
            <person name="Mgbeahuruike A.C."/>
            <person name="Kovalchuk A."/>
            <person name="Asiegbu F.O."/>
            <person name="Lackner G."/>
            <person name="Hoffmeister D."/>
            <person name="Rencoret J."/>
            <person name="Gutierrez A."/>
            <person name="Sun H."/>
            <person name="Lindquist E."/>
            <person name="Barry K."/>
            <person name="Riley R."/>
            <person name="Grigoriev I.V."/>
            <person name="Henrissat B."/>
            <person name="Kues U."/>
            <person name="Berka R.M."/>
            <person name="Martinez A.T."/>
            <person name="Covert S.F."/>
            <person name="Blanchette R.A."/>
            <person name="Cullen D."/>
        </authorList>
    </citation>
    <scope>NUCLEOTIDE SEQUENCE [LARGE SCALE GENOMIC DNA]</scope>
    <source>
        <strain evidence="1 2">11061_1 CR5-6</strain>
    </source>
</reference>
<dbReference type="AlphaFoldDB" id="A0A0C3PAB1"/>
<name>A0A0C3PAB1_PHLG1</name>
<proteinExistence type="predicted"/>
<evidence type="ECO:0000313" key="1">
    <source>
        <dbReference type="EMBL" id="KIP01728.1"/>
    </source>
</evidence>
<keyword evidence="2" id="KW-1185">Reference proteome</keyword>
<dbReference type="OrthoDB" id="2758338at2759"/>
<evidence type="ECO:0000313" key="2">
    <source>
        <dbReference type="Proteomes" id="UP000053257"/>
    </source>
</evidence>
<protein>
    <submittedName>
        <fullName evidence="1">Uncharacterized protein</fullName>
    </submittedName>
</protein>
<organism evidence="1 2">
    <name type="scientific">Phlebiopsis gigantea (strain 11061_1 CR5-6)</name>
    <name type="common">White-rot fungus</name>
    <name type="synonym">Peniophora gigantea</name>
    <dbReference type="NCBI Taxonomy" id="745531"/>
    <lineage>
        <taxon>Eukaryota</taxon>
        <taxon>Fungi</taxon>
        <taxon>Dikarya</taxon>
        <taxon>Basidiomycota</taxon>
        <taxon>Agaricomycotina</taxon>
        <taxon>Agaricomycetes</taxon>
        <taxon>Polyporales</taxon>
        <taxon>Phanerochaetaceae</taxon>
        <taxon>Phlebiopsis</taxon>
    </lineage>
</organism>
<sequence length="375" mass="41731">MQVTGQGRSQPFYHSTRHHLKSSRPLTIRIALPHVSPSCAHDMQQFPVELWEKIGRDACMNGGYTGCALSLVCRDMRHAMRRIRFISIAITSEKSCLVFAQQLRHATPTSPCQHLFIWFPSTPEEVSQASLIDACNHILSYAAPTLVTLSLHSLALSGVIGSNISFPNLRDLCAPRHYIRGPWIDARTFPAIQRLHIDGSGYDGMRASFEFWEEIAHFTTLIALRLTGVRREHKLPAFLRILLRAPVPPKPRPKQRAYLVHGRLEEFVGGSLDAAQSLQIAARLPGLMYITTQPMSSVGHRWCGNGHAAHRNMIASLTAIAEATSPRNTGSRRLWNMQSSAGYSCEQALHDWSDVLDGGDGPWPPGSSHYARSYA</sequence>
<accession>A0A0C3PAB1</accession>
<gene>
    <name evidence="1" type="ORF">PHLGIDRAFT_336773</name>
</gene>
<dbReference type="Proteomes" id="UP000053257">
    <property type="component" value="Unassembled WGS sequence"/>
</dbReference>
<dbReference type="HOGENOM" id="CLU_041942_1_0_1"/>
<dbReference type="EMBL" id="KN840742">
    <property type="protein sequence ID" value="KIP01728.1"/>
    <property type="molecule type" value="Genomic_DNA"/>
</dbReference>